<dbReference type="InParanoid" id="A0A0C3CXY6"/>
<name>A0A0C3CXY6_9AGAM</name>
<gene>
    <name evidence="1" type="ORF">SCLCIDRAFT_31915</name>
</gene>
<dbReference type="AlphaFoldDB" id="A0A0C3CXY6"/>
<proteinExistence type="predicted"/>
<dbReference type="Proteomes" id="UP000053989">
    <property type="component" value="Unassembled WGS sequence"/>
</dbReference>
<organism evidence="1 2">
    <name type="scientific">Scleroderma citrinum Foug A</name>
    <dbReference type="NCBI Taxonomy" id="1036808"/>
    <lineage>
        <taxon>Eukaryota</taxon>
        <taxon>Fungi</taxon>
        <taxon>Dikarya</taxon>
        <taxon>Basidiomycota</taxon>
        <taxon>Agaricomycotina</taxon>
        <taxon>Agaricomycetes</taxon>
        <taxon>Agaricomycetidae</taxon>
        <taxon>Boletales</taxon>
        <taxon>Sclerodermatineae</taxon>
        <taxon>Sclerodermataceae</taxon>
        <taxon>Scleroderma</taxon>
    </lineage>
</organism>
<evidence type="ECO:0000313" key="2">
    <source>
        <dbReference type="Proteomes" id="UP000053989"/>
    </source>
</evidence>
<accession>A0A0C3CXY6</accession>
<reference evidence="2" key="2">
    <citation type="submission" date="2015-01" db="EMBL/GenBank/DDBJ databases">
        <title>Evolutionary Origins and Diversification of the Mycorrhizal Mutualists.</title>
        <authorList>
            <consortium name="DOE Joint Genome Institute"/>
            <consortium name="Mycorrhizal Genomics Consortium"/>
            <person name="Kohler A."/>
            <person name="Kuo A."/>
            <person name="Nagy L.G."/>
            <person name="Floudas D."/>
            <person name="Copeland A."/>
            <person name="Barry K.W."/>
            <person name="Cichocki N."/>
            <person name="Veneault-Fourrey C."/>
            <person name="LaButti K."/>
            <person name="Lindquist E.A."/>
            <person name="Lipzen A."/>
            <person name="Lundell T."/>
            <person name="Morin E."/>
            <person name="Murat C."/>
            <person name="Riley R."/>
            <person name="Ohm R."/>
            <person name="Sun H."/>
            <person name="Tunlid A."/>
            <person name="Henrissat B."/>
            <person name="Grigoriev I.V."/>
            <person name="Hibbett D.S."/>
            <person name="Martin F."/>
        </authorList>
    </citation>
    <scope>NUCLEOTIDE SEQUENCE [LARGE SCALE GENOMIC DNA]</scope>
    <source>
        <strain evidence="2">Foug A</strain>
    </source>
</reference>
<dbReference type="EMBL" id="KN822181">
    <property type="protein sequence ID" value="KIM53435.1"/>
    <property type="molecule type" value="Genomic_DNA"/>
</dbReference>
<protein>
    <submittedName>
        <fullName evidence="1">Uncharacterized protein</fullName>
    </submittedName>
</protein>
<reference evidence="1 2" key="1">
    <citation type="submission" date="2014-04" db="EMBL/GenBank/DDBJ databases">
        <authorList>
            <consortium name="DOE Joint Genome Institute"/>
            <person name="Kuo A."/>
            <person name="Kohler A."/>
            <person name="Nagy L.G."/>
            <person name="Floudas D."/>
            <person name="Copeland A."/>
            <person name="Barry K.W."/>
            <person name="Cichocki N."/>
            <person name="Veneault-Fourrey C."/>
            <person name="LaButti K."/>
            <person name="Lindquist E.A."/>
            <person name="Lipzen A."/>
            <person name="Lundell T."/>
            <person name="Morin E."/>
            <person name="Murat C."/>
            <person name="Sun H."/>
            <person name="Tunlid A."/>
            <person name="Henrissat B."/>
            <person name="Grigoriev I.V."/>
            <person name="Hibbett D.S."/>
            <person name="Martin F."/>
            <person name="Nordberg H.P."/>
            <person name="Cantor M.N."/>
            <person name="Hua S.X."/>
        </authorList>
    </citation>
    <scope>NUCLEOTIDE SEQUENCE [LARGE SCALE GENOMIC DNA]</scope>
    <source>
        <strain evidence="1 2">Foug A</strain>
    </source>
</reference>
<sequence>MRRFVTLRDIRVVTGFVADLSSSVLPLHPGFKGLQIDWIVLARPRYGFDVSTLTLGPMDPMAMLWGISTWLRDLGILNLESSVVAPRLPRRPGFHGFHVDRIVLTHPRFNLDMATLMALCNESVWTVWMSDEWLHDTPDPDLYRSDFDPIALTPGSNDPIGTFQQVSVWLHEAHAFEVGLFNFFCLTNVYSFDFEFFHVNGAI</sequence>
<dbReference type="HOGENOM" id="CLU_1349600_0_0_1"/>
<evidence type="ECO:0000313" key="1">
    <source>
        <dbReference type="EMBL" id="KIM53435.1"/>
    </source>
</evidence>
<keyword evidence="2" id="KW-1185">Reference proteome</keyword>